<dbReference type="GeneID" id="20672107"/>
<keyword evidence="9" id="KW-0007">Acetylation</keyword>
<evidence type="ECO:0000259" key="12">
    <source>
        <dbReference type="Pfam" id="PF08577"/>
    </source>
</evidence>
<accession>W4KFS5</accession>
<gene>
    <name evidence="14" type="ORF">HETIRDRAFT_382205</name>
</gene>
<evidence type="ECO:0000256" key="6">
    <source>
        <dbReference type="ARBA" id="ARBA00022553"/>
    </source>
</evidence>
<dbReference type="GO" id="GO:0005783">
    <property type="term" value="C:endoplasmic reticulum"/>
    <property type="evidence" value="ECO:0007669"/>
    <property type="project" value="UniProtKB-SubCell"/>
</dbReference>
<evidence type="ECO:0000256" key="11">
    <source>
        <dbReference type="SAM" id="MobiDB-lite"/>
    </source>
</evidence>
<dbReference type="InterPro" id="IPR045128">
    <property type="entry name" value="PI31-like"/>
</dbReference>
<proteinExistence type="inferred from homology"/>
<dbReference type="PANTHER" id="PTHR13266:SF1">
    <property type="entry name" value="PROTEASOME INHIBITOR PI31 SUBUNIT"/>
    <property type="match status" value="1"/>
</dbReference>
<evidence type="ECO:0000256" key="4">
    <source>
        <dbReference type="ARBA" id="ARBA00022481"/>
    </source>
</evidence>
<evidence type="ECO:0000256" key="10">
    <source>
        <dbReference type="ARBA" id="ARBA00024805"/>
    </source>
</evidence>
<dbReference type="AlphaFoldDB" id="W4KFS5"/>
<dbReference type="Proteomes" id="UP000030671">
    <property type="component" value="Unassembled WGS sequence"/>
</dbReference>
<dbReference type="STRING" id="747525.W4KFS5"/>
<dbReference type="Pfam" id="PF11566">
    <property type="entry name" value="PI31_Prot_N"/>
    <property type="match status" value="1"/>
</dbReference>
<keyword evidence="6" id="KW-0597">Phosphoprotein</keyword>
<dbReference type="Gene3D" id="3.40.1000.30">
    <property type="match status" value="1"/>
</dbReference>
<evidence type="ECO:0000256" key="5">
    <source>
        <dbReference type="ARBA" id="ARBA00022490"/>
    </source>
</evidence>
<dbReference type="GO" id="GO:0043161">
    <property type="term" value="P:proteasome-mediated ubiquitin-dependent protein catabolic process"/>
    <property type="evidence" value="ECO:0007669"/>
    <property type="project" value="InterPro"/>
</dbReference>
<feature type="compositionally biased region" description="Gly residues" evidence="11">
    <location>
        <begin position="308"/>
        <end position="318"/>
    </location>
</feature>
<evidence type="ECO:0000313" key="14">
    <source>
        <dbReference type="EMBL" id="ETW84579.1"/>
    </source>
</evidence>
<evidence type="ECO:0000256" key="1">
    <source>
        <dbReference type="ARBA" id="ARBA00004240"/>
    </source>
</evidence>
<reference evidence="14 15" key="1">
    <citation type="journal article" date="2012" name="New Phytol.">
        <title>Insight into trade-off between wood decay and parasitism from the genome of a fungal forest pathogen.</title>
        <authorList>
            <person name="Olson A."/>
            <person name="Aerts A."/>
            <person name="Asiegbu F."/>
            <person name="Belbahri L."/>
            <person name="Bouzid O."/>
            <person name="Broberg A."/>
            <person name="Canback B."/>
            <person name="Coutinho P.M."/>
            <person name="Cullen D."/>
            <person name="Dalman K."/>
            <person name="Deflorio G."/>
            <person name="van Diepen L.T."/>
            <person name="Dunand C."/>
            <person name="Duplessis S."/>
            <person name="Durling M."/>
            <person name="Gonthier P."/>
            <person name="Grimwood J."/>
            <person name="Fossdal C.G."/>
            <person name="Hansson D."/>
            <person name="Henrissat B."/>
            <person name="Hietala A."/>
            <person name="Himmelstrand K."/>
            <person name="Hoffmeister D."/>
            <person name="Hogberg N."/>
            <person name="James T.Y."/>
            <person name="Karlsson M."/>
            <person name="Kohler A."/>
            <person name="Kues U."/>
            <person name="Lee Y.H."/>
            <person name="Lin Y.C."/>
            <person name="Lind M."/>
            <person name="Lindquist E."/>
            <person name="Lombard V."/>
            <person name="Lucas S."/>
            <person name="Lunden K."/>
            <person name="Morin E."/>
            <person name="Murat C."/>
            <person name="Park J."/>
            <person name="Raffaello T."/>
            <person name="Rouze P."/>
            <person name="Salamov A."/>
            <person name="Schmutz J."/>
            <person name="Solheim H."/>
            <person name="Stahlberg J."/>
            <person name="Velez H."/>
            <person name="de Vries R.P."/>
            <person name="Wiebenga A."/>
            <person name="Woodward S."/>
            <person name="Yakovlev I."/>
            <person name="Garbelotto M."/>
            <person name="Martin F."/>
            <person name="Grigoriev I.V."/>
            <person name="Stenlid J."/>
        </authorList>
    </citation>
    <scope>NUCLEOTIDE SEQUENCE [LARGE SCALE GENOMIC DNA]</scope>
    <source>
        <strain evidence="14 15">TC 32-1</strain>
    </source>
</reference>
<feature type="region of interest" description="Disordered" evidence="11">
    <location>
        <begin position="172"/>
        <end position="218"/>
    </location>
</feature>
<protein>
    <submittedName>
        <fullName evidence="14">Uncharacterized protein</fullName>
    </submittedName>
</protein>
<dbReference type="InterPro" id="IPR021625">
    <property type="entry name" value="PI31_Prot_N"/>
</dbReference>
<feature type="domain" description="PI31 proteasome regulator C-terminal" evidence="12">
    <location>
        <begin position="227"/>
        <end position="301"/>
    </location>
</feature>
<evidence type="ECO:0000256" key="3">
    <source>
        <dbReference type="ARBA" id="ARBA00006405"/>
    </source>
</evidence>
<dbReference type="eggNOG" id="KOG4761">
    <property type="taxonomic scope" value="Eukaryota"/>
</dbReference>
<keyword evidence="4" id="KW-0488">Methylation</keyword>
<dbReference type="PANTHER" id="PTHR13266">
    <property type="entry name" value="PROTEASOME INHIBITOR"/>
    <property type="match status" value="1"/>
</dbReference>
<comment type="subcellular location">
    <subcellularLocation>
        <location evidence="2">Cytoplasm</location>
    </subcellularLocation>
    <subcellularLocation>
        <location evidence="1">Endoplasmic reticulum</location>
    </subcellularLocation>
</comment>
<dbReference type="InterPro" id="IPR013886">
    <property type="entry name" value="PI31_Prot_C"/>
</dbReference>
<name>W4KFS5_HETIT</name>
<keyword evidence="8" id="KW-0647">Proteasome</keyword>
<dbReference type="EMBL" id="KI925456">
    <property type="protein sequence ID" value="ETW84579.1"/>
    <property type="molecule type" value="Genomic_DNA"/>
</dbReference>
<dbReference type="GO" id="GO:0004866">
    <property type="term" value="F:endopeptidase inhibitor activity"/>
    <property type="evidence" value="ECO:0007669"/>
    <property type="project" value="InterPro"/>
</dbReference>
<evidence type="ECO:0000313" key="15">
    <source>
        <dbReference type="Proteomes" id="UP000030671"/>
    </source>
</evidence>
<dbReference type="KEGG" id="hir:HETIRDRAFT_382205"/>
<dbReference type="RefSeq" id="XP_009544229.1">
    <property type="nucleotide sequence ID" value="XM_009545934.1"/>
</dbReference>
<dbReference type="GO" id="GO:0000502">
    <property type="term" value="C:proteasome complex"/>
    <property type="evidence" value="ECO:0007669"/>
    <property type="project" value="UniProtKB-KW"/>
</dbReference>
<dbReference type="InParanoid" id="W4KFS5"/>
<evidence type="ECO:0000256" key="9">
    <source>
        <dbReference type="ARBA" id="ARBA00022990"/>
    </source>
</evidence>
<feature type="domain" description="PI31 proteasome regulator N-terminal" evidence="13">
    <location>
        <begin position="23"/>
        <end position="173"/>
    </location>
</feature>
<sequence>MVNDVLDPSALVSTLPTLLPTNNARLKSPHDAIAALLHSALIALNFRLVAVDDSTPAIANLNGVFPEGWNQHGPGNYTFRYRHEQSSLEFIVKIAKLGSRTLVNAIAVESDKAATLDISTDDYSSPSFFPYDASASDAQPLVHGFISSNRIADLMAQFKLKIIQKLMPGLRKEGYSEDPGEASSSTGAVPARTDNPPARPRTEEPPFAPDRQFDRPYRIPTANPLEIGRRDLDPLAANPFAPPSLFPSHGGDGMFVGPDHPIFGQGRHGNGPMPLRGPWGGDGFLPPMGAPPGARFDPVGPGPFPRRGGFGTRGGLPGAGNLRGPDNDEFMPPGAGDMFM</sequence>
<evidence type="ECO:0000259" key="13">
    <source>
        <dbReference type="Pfam" id="PF11566"/>
    </source>
</evidence>
<dbReference type="HOGENOM" id="CLU_044125_0_0_1"/>
<evidence type="ECO:0000256" key="8">
    <source>
        <dbReference type="ARBA" id="ARBA00022942"/>
    </source>
</evidence>
<evidence type="ECO:0000256" key="7">
    <source>
        <dbReference type="ARBA" id="ARBA00022824"/>
    </source>
</evidence>
<organism evidence="14 15">
    <name type="scientific">Heterobasidion irregulare (strain TC 32-1)</name>
    <dbReference type="NCBI Taxonomy" id="747525"/>
    <lineage>
        <taxon>Eukaryota</taxon>
        <taxon>Fungi</taxon>
        <taxon>Dikarya</taxon>
        <taxon>Basidiomycota</taxon>
        <taxon>Agaricomycotina</taxon>
        <taxon>Agaricomycetes</taxon>
        <taxon>Russulales</taxon>
        <taxon>Bondarzewiaceae</taxon>
        <taxon>Heterobasidion</taxon>
        <taxon>Heterobasidion annosum species complex</taxon>
    </lineage>
</organism>
<dbReference type="GO" id="GO:0070628">
    <property type="term" value="F:proteasome binding"/>
    <property type="evidence" value="ECO:0007669"/>
    <property type="project" value="InterPro"/>
</dbReference>
<evidence type="ECO:0000256" key="2">
    <source>
        <dbReference type="ARBA" id="ARBA00004496"/>
    </source>
</evidence>
<keyword evidence="15" id="KW-1185">Reference proteome</keyword>
<comment type="similarity">
    <text evidence="3">Belongs to the proteasome inhibitor PI31 family.</text>
</comment>
<keyword evidence="7" id="KW-0256">Endoplasmic reticulum</keyword>
<dbReference type="Pfam" id="PF08577">
    <property type="entry name" value="PI31_Prot_C"/>
    <property type="match status" value="1"/>
</dbReference>
<comment type="function">
    <text evidence="10">Plays an important role in control of proteasome function. Inhibits the hydrolysis of protein and peptide substrates by the 20S proteasome. Also inhibits the activation of the proteasome by the proteasome regulatory proteins PA700 and PA28.</text>
</comment>
<keyword evidence="5" id="KW-0963">Cytoplasm</keyword>
<dbReference type="OrthoDB" id="68090at2759"/>
<feature type="region of interest" description="Disordered" evidence="11">
    <location>
        <begin position="297"/>
        <end position="340"/>
    </location>
</feature>